<reference evidence="2" key="1">
    <citation type="submission" date="2017-02" db="UniProtKB">
        <authorList>
            <consortium name="WormBaseParasite"/>
        </authorList>
    </citation>
    <scope>IDENTIFICATION</scope>
</reference>
<evidence type="ECO:0000313" key="1">
    <source>
        <dbReference type="Proteomes" id="UP000038040"/>
    </source>
</evidence>
<dbReference type="AlphaFoldDB" id="A0A0N4U913"/>
<sequence>LVWKKEILPDDWSKVILLPILKKGHTTTDSRMCLNQAGLRPGRTCFDQIFMEHRFKYQQYNVSCFIDFAATFDSVDRMVLWRVMERVAVPDIVRLIKAFYQRASAIYMGN</sequence>
<proteinExistence type="predicted"/>
<dbReference type="Proteomes" id="UP000038040">
    <property type="component" value="Unplaced"/>
</dbReference>
<name>A0A0N4U913_DRAME</name>
<protein>
    <submittedName>
        <fullName evidence="2">Reverse transcriptase domain-containing protein</fullName>
    </submittedName>
</protein>
<dbReference type="WBParaSite" id="DME_0000355401-mRNA-1">
    <property type="protein sequence ID" value="DME_0000355401-mRNA-1"/>
    <property type="gene ID" value="DME_0000355401"/>
</dbReference>
<organism evidence="1 2">
    <name type="scientific">Dracunculus medinensis</name>
    <name type="common">Guinea worm</name>
    <dbReference type="NCBI Taxonomy" id="318479"/>
    <lineage>
        <taxon>Eukaryota</taxon>
        <taxon>Metazoa</taxon>
        <taxon>Ecdysozoa</taxon>
        <taxon>Nematoda</taxon>
        <taxon>Chromadorea</taxon>
        <taxon>Rhabditida</taxon>
        <taxon>Spirurina</taxon>
        <taxon>Dracunculoidea</taxon>
        <taxon>Dracunculidae</taxon>
        <taxon>Dracunculus</taxon>
    </lineage>
</organism>
<evidence type="ECO:0000313" key="2">
    <source>
        <dbReference type="WBParaSite" id="DME_0000355401-mRNA-1"/>
    </source>
</evidence>
<accession>A0A0N4U913</accession>